<dbReference type="Pfam" id="PF01266">
    <property type="entry name" value="DAO"/>
    <property type="match status" value="1"/>
</dbReference>
<evidence type="ECO:0000256" key="1">
    <source>
        <dbReference type="ARBA" id="ARBA00023002"/>
    </source>
</evidence>
<dbReference type="PRINTS" id="PR00420">
    <property type="entry name" value="RNGMNOXGNASE"/>
</dbReference>
<accession>A0A512BYT8</accession>
<dbReference type="RefSeq" id="WP_114188725.1">
    <property type="nucleotide sequence ID" value="NZ_BJYU01000088.1"/>
</dbReference>
<dbReference type="GO" id="GO:0016491">
    <property type="term" value="F:oxidoreductase activity"/>
    <property type="evidence" value="ECO:0007669"/>
    <property type="project" value="UniProtKB-KW"/>
</dbReference>
<dbReference type="Gene3D" id="3.50.50.60">
    <property type="entry name" value="FAD/NAD(P)-binding domain"/>
    <property type="match status" value="1"/>
</dbReference>
<dbReference type="AlphaFoldDB" id="A0A512BYT8"/>
<feature type="domain" description="FAD dependent oxidoreductase" evidence="3">
    <location>
        <begin position="32"/>
        <end position="384"/>
    </location>
</feature>
<reference evidence="4 5" key="1">
    <citation type="submission" date="2019-07" db="EMBL/GenBank/DDBJ databases">
        <title>Whole genome shotgun sequence of Microvirga aerophila NBRC 106136.</title>
        <authorList>
            <person name="Hosoyama A."/>
            <person name="Uohara A."/>
            <person name="Ohji S."/>
            <person name="Ichikawa N."/>
        </authorList>
    </citation>
    <scope>NUCLEOTIDE SEQUENCE [LARGE SCALE GENOMIC DNA]</scope>
    <source>
        <strain evidence="4 5">NBRC 106136</strain>
    </source>
</reference>
<dbReference type="SUPFAM" id="SSF51905">
    <property type="entry name" value="FAD/NAD(P)-binding domain"/>
    <property type="match status" value="1"/>
</dbReference>
<dbReference type="OrthoDB" id="9814969at2"/>
<dbReference type="InterPro" id="IPR036188">
    <property type="entry name" value="FAD/NAD-bd_sf"/>
</dbReference>
<name>A0A512BYT8_9HYPH</name>
<dbReference type="Proteomes" id="UP000321085">
    <property type="component" value="Unassembled WGS sequence"/>
</dbReference>
<comment type="caution">
    <text evidence="4">The sequence shown here is derived from an EMBL/GenBank/DDBJ whole genome shotgun (WGS) entry which is preliminary data.</text>
</comment>
<evidence type="ECO:0000256" key="2">
    <source>
        <dbReference type="SAM" id="MobiDB-lite"/>
    </source>
</evidence>
<dbReference type="Gene3D" id="3.30.9.10">
    <property type="entry name" value="D-Amino Acid Oxidase, subunit A, domain 2"/>
    <property type="match status" value="1"/>
</dbReference>
<evidence type="ECO:0000313" key="5">
    <source>
        <dbReference type="Proteomes" id="UP000321085"/>
    </source>
</evidence>
<organism evidence="4 5">
    <name type="scientific">Microvirga aerophila</name>
    <dbReference type="NCBI Taxonomy" id="670291"/>
    <lineage>
        <taxon>Bacteria</taxon>
        <taxon>Pseudomonadati</taxon>
        <taxon>Pseudomonadota</taxon>
        <taxon>Alphaproteobacteria</taxon>
        <taxon>Hyphomicrobiales</taxon>
        <taxon>Methylobacteriaceae</taxon>
        <taxon>Microvirga</taxon>
    </lineage>
</organism>
<keyword evidence="1" id="KW-0560">Oxidoreductase</keyword>
<proteinExistence type="predicted"/>
<evidence type="ECO:0000313" key="4">
    <source>
        <dbReference type="EMBL" id="GEO17108.1"/>
    </source>
</evidence>
<protein>
    <submittedName>
        <fullName evidence="4">FAD-dependent oxidoreductase</fullName>
    </submittedName>
</protein>
<feature type="region of interest" description="Disordered" evidence="2">
    <location>
        <begin position="1"/>
        <end position="25"/>
    </location>
</feature>
<dbReference type="PANTHER" id="PTHR13847:SF281">
    <property type="entry name" value="FAD DEPENDENT OXIDOREDUCTASE DOMAIN-CONTAINING PROTEIN"/>
    <property type="match status" value="1"/>
</dbReference>
<dbReference type="PANTHER" id="PTHR13847">
    <property type="entry name" value="SARCOSINE DEHYDROGENASE-RELATED"/>
    <property type="match status" value="1"/>
</dbReference>
<keyword evidence="5" id="KW-1185">Reference proteome</keyword>
<sequence>MTEPFPLSPSLWAATAPPAPETPPLEADARADICVIGAGYAGLSTALHLAEQGVDVTVLEAHEPGWGGSGRNGGQVIPGLKYDPRELRSMLGEEAGDRLANFAGRTTDAVFDLIAKHRMKVPHLRRGWIQGAHTPDSVETVRRRATDWAEQGAPVEFLGRTATKTHLGTDQYEASWLDRRGGAIQPLAYARGLARAALQAGTRIYGRSPATRLVRRGGRWHVTVASGRTVEAERVVLCTNGYTGDLVPGLRQTIIAPNSFQVATAPLSDNLRRSILPDGQVCSDTRKLLLYFRLDHEGRLIMGGRGPFREPTSAADWAHLERVVVKMFPRLAGVPFQHRWCGRVALTRDFLPHLHEPQPGLLIDIGCMGRGVGLQTAMGIRMAEYILTGRPDTLPFPVVPMKPLPFHALHRAYVSAIITWYRMTDGGVRQSA</sequence>
<evidence type="ECO:0000259" key="3">
    <source>
        <dbReference type="Pfam" id="PF01266"/>
    </source>
</evidence>
<dbReference type="InterPro" id="IPR006076">
    <property type="entry name" value="FAD-dep_OxRdtase"/>
</dbReference>
<gene>
    <name evidence="4" type="ORF">MAE02_48040</name>
</gene>
<dbReference type="GO" id="GO:0005737">
    <property type="term" value="C:cytoplasm"/>
    <property type="evidence" value="ECO:0007669"/>
    <property type="project" value="TreeGrafter"/>
</dbReference>
<dbReference type="EMBL" id="BJYU01000088">
    <property type="protein sequence ID" value="GEO17108.1"/>
    <property type="molecule type" value="Genomic_DNA"/>
</dbReference>